<keyword evidence="2" id="KW-1133">Transmembrane helix</keyword>
<evidence type="ECO:0000313" key="4">
    <source>
        <dbReference type="Proteomes" id="UP000070089"/>
    </source>
</evidence>
<gene>
    <name evidence="3" type="ORF">QR46_0973</name>
</gene>
<comment type="caution">
    <text evidence="3">The sequence shown here is derived from an EMBL/GenBank/DDBJ whole genome shotgun (WGS) entry which is preliminary data.</text>
</comment>
<keyword evidence="2" id="KW-0472">Membrane</keyword>
<name>A0A132NY45_GIAIN</name>
<accession>A0A132NY45</accession>
<feature type="compositionally biased region" description="Basic residues" evidence="1">
    <location>
        <begin position="275"/>
        <end position="286"/>
    </location>
</feature>
<sequence>MTIFRGYLPTLTGRPGCLLSATYRAVLMAIKQEGLALDIRSVTTEKERAERDPAVVYWHKALVDGIASRTVDLADLQQCFLEKPIRSGAGIISQIKDICSKLPSVLTSRLLGQFISCSCGVRTNTMFPMCVPASLTEHRLVEFLEESALTCPLCRKRESVLSSSVPVLIFIASQEGCLRTGKESNRAFTFAGLEYLTIGAIFAVTSNEAPDALSLLTGVVSPLSGEAEMFSADGKVSQHNTEQFRLWLDGVQENIEGLICVGLFLLNKRPADVRHVRKGKQRKKPLQRSNRTDTSTHVQSNAEDSSYTDESDYQYSYSEFSDRHSASFGRELKGSSKEKQKDRQVMSKDGKRNKSMDRSRSSPSETTEGYQVAAVRVNRDNDLYYPSKTSPQRCTCCGPATITALWIMVSVVGGVSLINLILICVIFSQLR</sequence>
<dbReference type="AlphaFoldDB" id="A0A132NY45"/>
<keyword evidence="2" id="KW-0812">Transmembrane</keyword>
<feature type="compositionally biased region" description="Polar residues" evidence="1">
    <location>
        <begin position="287"/>
        <end position="305"/>
    </location>
</feature>
<dbReference type="Proteomes" id="UP000070089">
    <property type="component" value="Unassembled WGS sequence"/>
</dbReference>
<dbReference type="EMBL" id="JXTI01000017">
    <property type="protein sequence ID" value="KWX14995.1"/>
    <property type="molecule type" value="Genomic_DNA"/>
</dbReference>
<feature type="region of interest" description="Disordered" evidence="1">
    <location>
        <begin position="328"/>
        <end position="370"/>
    </location>
</feature>
<proteinExistence type="predicted"/>
<evidence type="ECO:0000256" key="2">
    <source>
        <dbReference type="SAM" id="Phobius"/>
    </source>
</evidence>
<dbReference type="OrthoDB" id="10256577at2759"/>
<feature type="transmembrane region" description="Helical" evidence="2">
    <location>
        <begin position="404"/>
        <end position="427"/>
    </location>
</feature>
<evidence type="ECO:0000313" key="3">
    <source>
        <dbReference type="EMBL" id="KWX14995.1"/>
    </source>
</evidence>
<dbReference type="VEuPathDB" id="GiardiaDB:QR46_0973"/>
<organism evidence="3 4">
    <name type="scientific">Giardia duodenalis assemblage B</name>
    <dbReference type="NCBI Taxonomy" id="1394984"/>
    <lineage>
        <taxon>Eukaryota</taxon>
        <taxon>Metamonada</taxon>
        <taxon>Diplomonadida</taxon>
        <taxon>Hexamitidae</taxon>
        <taxon>Giardiinae</taxon>
        <taxon>Giardia</taxon>
    </lineage>
</organism>
<reference evidence="3 4" key="1">
    <citation type="journal article" date="2015" name="Mol. Biochem. Parasitol.">
        <title>Identification of polymorphic genes for use in assemblage B genotyping assays through comparative genomics of multiple assemblage B Giardia duodenalis isolates.</title>
        <authorList>
            <person name="Wielinga C."/>
            <person name="Thompson R.C."/>
            <person name="Monis P."/>
            <person name="Ryan U."/>
        </authorList>
    </citation>
    <scope>NUCLEOTIDE SEQUENCE [LARGE SCALE GENOMIC DNA]</scope>
    <source>
        <strain evidence="3 4">BAH15c1</strain>
    </source>
</reference>
<protein>
    <submittedName>
        <fullName evidence="3">Dynein beta chain/ ciliary</fullName>
    </submittedName>
</protein>
<feature type="region of interest" description="Disordered" evidence="1">
    <location>
        <begin position="275"/>
        <end position="310"/>
    </location>
</feature>
<feature type="compositionally biased region" description="Basic and acidic residues" evidence="1">
    <location>
        <begin position="328"/>
        <end position="360"/>
    </location>
</feature>
<evidence type="ECO:0000256" key="1">
    <source>
        <dbReference type="SAM" id="MobiDB-lite"/>
    </source>
</evidence>